<feature type="coiled-coil region" evidence="7">
    <location>
        <begin position="164"/>
        <end position="194"/>
    </location>
</feature>
<dbReference type="GO" id="GO:0005524">
    <property type="term" value="F:ATP binding"/>
    <property type="evidence" value="ECO:0007669"/>
    <property type="project" value="UniProtKB-UniRule"/>
</dbReference>
<dbReference type="InterPro" id="IPR012675">
    <property type="entry name" value="Beta-grasp_dom_sf"/>
</dbReference>
<dbReference type="NCBIfam" id="TIGR00092">
    <property type="entry name" value="redox-regulated ATPase YchF"/>
    <property type="match status" value="1"/>
</dbReference>
<evidence type="ECO:0000313" key="11">
    <source>
        <dbReference type="Proteomes" id="UP000228510"/>
    </source>
</evidence>
<dbReference type="InterPro" id="IPR031167">
    <property type="entry name" value="G_OBG"/>
</dbReference>
<comment type="function">
    <text evidence="6">ATPase that binds to both the 70S ribosome and the 50S ribosomal subunit in a nucleotide-independent manner.</text>
</comment>
<dbReference type="PROSITE" id="PS51880">
    <property type="entry name" value="TGS"/>
    <property type="match status" value="1"/>
</dbReference>
<evidence type="ECO:0000256" key="5">
    <source>
        <dbReference type="ARBA" id="ARBA00022842"/>
    </source>
</evidence>
<dbReference type="PANTHER" id="PTHR23305:SF18">
    <property type="entry name" value="OBG-TYPE G DOMAIN-CONTAINING PROTEIN"/>
    <property type="match status" value="1"/>
</dbReference>
<dbReference type="Pfam" id="PF01926">
    <property type="entry name" value="MMR_HSR1"/>
    <property type="match status" value="1"/>
</dbReference>
<accession>A0A2H0UZI3</accession>
<gene>
    <name evidence="6" type="primary">ychF</name>
    <name evidence="10" type="ORF">COU01_02920</name>
</gene>
<dbReference type="PROSITE" id="PS51710">
    <property type="entry name" value="G_OBG"/>
    <property type="match status" value="1"/>
</dbReference>
<evidence type="ECO:0000256" key="2">
    <source>
        <dbReference type="ARBA" id="ARBA00022723"/>
    </source>
</evidence>
<evidence type="ECO:0000256" key="6">
    <source>
        <dbReference type="HAMAP-Rule" id="MF_00944"/>
    </source>
</evidence>
<feature type="domain" description="OBG-type G" evidence="8">
    <location>
        <begin position="3"/>
        <end position="283"/>
    </location>
</feature>
<protein>
    <recommendedName>
        <fullName evidence="6">Ribosome-binding ATPase YchF</fullName>
    </recommendedName>
</protein>
<keyword evidence="7" id="KW-0175">Coiled coil</keyword>
<dbReference type="CDD" id="cd01900">
    <property type="entry name" value="YchF"/>
    <property type="match status" value="1"/>
</dbReference>
<dbReference type="GO" id="GO:0043023">
    <property type="term" value="F:ribosomal large subunit binding"/>
    <property type="evidence" value="ECO:0007669"/>
    <property type="project" value="UniProtKB-UniRule"/>
</dbReference>
<dbReference type="InterPro" id="IPR006073">
    <property type="entry name" value="GTP-bd"/>
</dbReference>
<keyword evidence="3 6" id="KW-0547">Nucleotide-binding</keyword>
<dbReference type="FunFam" id="1.10.150.300:FF:000001">
    <property type="entry name" value="Ribosome-binding ATPase YchF"/>
    <property type="match status" value="1"/>
</dbReference>
<comment type="similarity">
    <text evidence="6">Belongs to the TRAFAC class OBG-HflX-like GTPase superfamily. OBG GTPase family. YchF/OLA1 subfamily.</text>
</comment>
<dbReference type="AlphaFoldDB" id="A0A2H0UZI3"/>
<dbReference type="PIRSF" id="PIRSF006641">
    <property type="entry name" value="CHP00092"/>
    <property type="match status" value="1"/>
</dbReference>
<dbReference type="GO" id="GO:0016887">
    <property type="term" value="F:ATP hydrolysis activity"/>
    <property type="evidence" value="ECO:0007669"/>
    <property type="project" value="UniProtKB-UniRule"/>
</dbReference>
<dbReference type="Gene3D" id="1.10.150.300">
    <property type="entry name" value="TGS-like domain"/>
    <property type="match status" value="1"/>
</dbReference>
<reference evidence="11" key="1">
    <citation type="submission" date="2017-09" db="EMBL/GenBank/DDBJ databases">
        <title>Depth-based differentiation of microbial function through sediment-hosted aquifers and enrichment of novel symbionts in the deep terrestrial subsurface.</title>
        <authorList>
            <person name="Probst A.J."/>
            <person name="Ladd B."/>
            <person name="Jarett J.K."/>
            <person name="Geller-Mcgrath D.E."/>
            <person name="Sieber C.M.K."/>
            <person name="Emerson J.B."/>
            <person name="Anantharaman K."/>
            <person name="Thomas B.C."/>
            <person name="Malmstrom R."/>
            <person name="Stieglmeier M."/>
            <person name="Klingl A."/>
            <person name="Woyke T."/>
            <person name="Ryan C.M."/>
            <person name="Banfield J.F."/>
        </authorList>
    </citation>
    <scope>NUCLEOTIDE SEQUENCE [LARGE SCALE GENOMIC DNA]</scope>
</reference>
<dbReference type="InterPro" id="IPR023192">
    <property type="entry name" value="TGS-like_dom_sf"/>
</dbReference>
<sequence length="368" mass="40197">MSFSVGIVGLPNVGKSTTFNALLKRKQAAASNFPFCTIDPNVGVVNVPDERLKQLAQVSRSKKIVPTAIEFIDIAGLVADAHKGEGLGNKFLSHIREVDAIVEVVRAFQNPEIIHVAGKISPADDIATVNLELIMADLQTVAKRLSKVTSDAKSVDPKSSDGAGKALLAEKQVLEKIKQALEREQAARELQLSEEETALVKSLSLLTAKPLLYVLNIDDKIKDNPAILRDRLPGNTTSIMINAQLESEIAELPEEEQENYKKELGVTETGLDKLIKASYQLLNLITFLTSGEPETRAWTVRQGALAPEAAGVIHTDFIKGFVRAEVINWQNFVAAGGWSKAKEKGLVRTEGKEYKVKDGDVCYFLINK</sequence>
<dbReference type="InterPro" id="IPR041706">
    <property type="entry name" value="YchF_N"/>
</dbReference>
<dbReference type="Pfam" id="PF06071">
    <property type="entry name" value="YchF-GTPase_C"/>
    <property type="match status" value="1"/>
</dbReference>
<organism evidence="10 11">
    <name type="scientific">Candidatus Falkowbacteria bacterium CG10_big_fil_rev_8_21_14_0_10_44_15</name>
    <dbReference type="NCBI Taxonomy" id="1974569"/>
    <lineage>
        <taxon>Bacteria</taxon>
        <taxon>Candidatus Falkowiibacteriota</taxon>
    </lineage>
</organism>
<keyword evidence="4 6" id="KW-0067">ATP-binding</keyword>
<dbReference type="SUPFAM" id="SSF52540">
    <property type="entry name" value="P-loop containing nucleoside triphosphate hydrolases"/>
    <property type="match status" value="1"/>
</dbReference>
<dbReference type="HAMAP" id="MF_00944">
    <property type="entry name" value="YchF_OLA1_ATPase"/>
    <property type="match status" value="1"/>
</dbReference>
<dbReference type="GO" id="GO:0005525">
    <property type="term" value="F:GTP binding"/>
    <property type="evidence" value="ECO:0007669"/>
    <property type="project" value="InterPro"/>
</dbReference>
<keyword evidence="2" id="KW-0479">Metal-binding</keyword>
<dbReference type="GO" id="GO:0005737">
    <property type="term" value="C:cytoplasm"/>
    <property type="evidence" value="ECO:0007669"/>
    <property type="project" value="TreeGrafter"/>
</dbReference>
<dbReference type="InterPro" id="IPR027417">
    <property type="entry name" value="P-loop_NTPase"/>
</dbReference>
<dbReference type="SUPFAM" id="SSF81271">
    <property type="entry name" value="TGS-like"/>
    <property type="match status" value="1"/>
</dbReference>
<dbReference type="InterPro" id="IPR004396">
    <property type="entry name" value="ATPase_YchF/OLA1"/>
</dbReference>
<dbReference type="InterPro" id="IPR004095">
    <property type="entry name" value="TGS"/>
</dbReference>
<evidence type="ECO:0000259" key="8">
    <source>
        <dbReference type="PROSITE" id="PS51710"/>
    </source>
</evidence>
<dbReference type="Proteomes" id="UP000228510">
    <property type="component" value="Unassembled WGS sequence"/>
</dbReference>
<evidence type="ECO:0000256" key="1">
    <source>
        <dbReference type="ARBA" id="ARBA00001946"/>
    </source>
</evidence>
<dbReference type="FunFam" id="3.10.20.30:FF:000001">
    <property type="entry name" value="Ribosome-binding ATPase YchF"/>
    <property type="match status" value="1"/>
</dbReference>
<evidence type="ECO:0000259" key="9">
    <source>
        <dbReference type="PROSITE" id="PS51880"/>
    </source>
</evidence>
<proteinExistence type="inferred from homology"/>
<dbReference type="InterPro" id="IPR012676">
    <property type="entry name" value="TGS-like"/>
</dbReference>
<dbReference type="Gene3D" id="3.10.20.30">
    <property type="match status" value="1"/>
</dbReference>
<dbReference type="GO" id="GO:0046872">
    <property type="term" value="F:metal ion binding"/>
    <property type="evidence" value="ECO:0007669"/>
    <property type="project" value="UniProtKB-KW"/>
</dbReference>
<comment type="caution">
    <text evidence="10">The sequence shown here is derived from an EMBL/GenBank/DDBJ whole genome shotgun (WGS) entry which is preliminary data.</text>
</comment>
<dbReference type="CDD" id="cd04867">
    <property type="entry name" value="TGS_YchF_OLA1"/>
    <property type="match status" value="1"/>
</dbReference>
<evidence type="ECO:0000256" key="4">
    <source>
        <dbReference type="ARBA" id="ARBA00022840"/>
    </source>
</evidence>
<evidence type="ECO:0000313" key="10">
    <source>
        <dbReference type="EMBL" id="PIR92215.1"/>
    </source>
</evidence>
<dbReference type="EMBL" id="PFAT01000036">
    <property type="protein sequence ID" value="PIR92215.1"/>
    <property type="molecule type" value="Genomic_DNA"/>
</dbReference>
<evidence type="ECO:0000256" key="7">
    <source>
        <dbReference type="SAM" id="Coils"/>
    </source>
</evidence>
<feature type="binding site" evidence="6">
    <location>
        <begin position="12"/>
        <end position="17"/>
    </location>
    <ligand>
        <name>ATP</name>
        <dbReference type="ChEBI" id="CHEBI:30616"/>
    </ligand>
</feature>
<dbReference type="PRINTS" id="PR00326">
    <property type="entry name" value="GTP1OBG"/>
</dbReference>
<evidence type="ECO:0000256" key="3">
    <source>
        <dbReference type="ARBA" id="ARBA00022741"/>
    </source>
</evidence>
<dbReference type="InterPro" id="IPR013029">
    <property type="entry name" value="YchF_C"/>
</dbReference>
<keyword evidence="5" id="KW-0460">Magnesium</keyword>
<dbReference type="PANTHER" id="PTHR23305">
    <property type="entry name" value="OBG GTPASE FAMILY"/>
    <property type="match status" value="1"/>
</dbReference>
<name>A0A2H0UZI3_9BACT</name>
<feature type="domain" description="TGS" evidence="9">
    <location>
        <begin position="283"/>
        <end position="366"/>
    </location>
</feature>
<comment type="cofactor">
    <cofactor evidence="1">
        <name>Mg(2+)</name>
        <dbReference type="ChEBI" id="CHEBI:18420"/>
    </cofactor>
</comment>
<dbReference type="Gene3D" id="3.40.50.300">
    <property type="entry name" value="P-loop containing nucleotide triphosphate hydrolases"/>
    <property type="match status" value="1"/>
</dbReference>